<organism evidence="2 3">
    <name type="scientific">Asparagus officinalis</name>
    <name type="common">Garden asparagus</name>
    <dbReference type="NCBI Taxonomy" id="4686"/>
    <lineage>
        <taxon>Eukaryota</taxon>
        <taxon>Viridiplantae</taxon>
        <taxon>Streptophyta</taxon>
        <taxon>Embryophyta</taxon>
        <taxon>Tracheophyta</taxon>
        <taxon>Spermatophyta</taxon>
        <taxon>Magnoliopsida</taxon>
        <taxon>Liliopsida</taxon>
        <taxon>Asparagales</taxon>
        <taxon>Asparagaceae</taxon>
        <taxon>Asparagoideae</taxon>
        <taxon>Asparagus</taxon>
    </lineage>
</organism>
<dbReference type="AlphaFoldDB" id="A0A5P1F276"/>
<dbReference type="EMBL" id="CM007384">
    <property type="protein sequence ID" value="ONK72282.1"/>
    <property type="molecule type" value="Genomic_DNA"/>
</dbReference>
<feature type="compositionally biased region" description="Acidic residues" evidence="1">
    <location>
        <begin position="605"/>
        <end position="614"/>
    </location>
</feature>
<evidence type="ECO:0000256" key="1">
    <source>
        <dbReference type="SAM" id="MobiDB-lite"/>
    </source>
</evidence>
<dbReference type="PANTHER" id="PTHR33477:SF3">
    <property type="entry name" value="P-LOOP NTPASE DOMAIN-CONTAINING PROTEIN LPA1 HOMOLOG 1"/>
    <property type="match status" value="1"/>
</dbReference>
<keyword evidence="3" id="KW-1185">Reference proteome</keyword>
<proteinExistence type="predicted"/>
<protein>
    <submittedName>
        <fullName evidence="2">Uncharacterized protein</fullName>
    </submittedName>
</protein>
<dbReference type="Proteomes" id="UP000243459">
    <property type="component" value="Chromosome 4"/>
</dbReference>
<reference evidence="3" key="1">
    <citation type="journal article" date="2017" name="Nat. Commun.">
        <title>The asparagus genome sheds light on the origin and evolution of a young Y chromosome.</title>
        <authorList>
            <person name="Harkess A."/>
            <person name="Zhou J."/>
            <person name="Xu C."/>
            <person name="Bowers J.E."/>
            <person name="Van der Hulst R."/>
            <person name="Ayyampalayam S."/>
            <person name="Mercati F."/>
            <person name="Riccardi P."/>
            <person name="McKain M.R."/>
            <person name="Kakrana A."/>
            <person name="Tang H."/>
            <person name="Ray J."/>
            <person name="Groenendijk J."/>
            <person name="Arikit S."/>
            <person name="Mathioni S.M."/>
            <person name="Nakano M."/>
            <person name="Shan H."/>
            <person name="Telgmann-Rauber A."/>
            <person name="Kanno A."/>
            <person name="Yue Z."/>
            <person name="Chen H."/>
            <person name="Li W."/>
            <person name="Chen Y."/>
            <person name="Xu X."/>
            <person name="Zhang Y."/>
            <person name="Luo S."/>
            <person name="Chen H."/>
            <person name="Gao J."/>
            <person name="Mao Z."/>
            <person name="Pires J.C."/>
            <person name="Luo M."/>
            <person name="Kudrna D."/>
            <person name="Wing R.A."/>
            <person name="Meyers B.C."/>
            <person name="Yi K."/>
            <person name="Kong H."/>
            <person name="Lavrijsen P."/>
            <person name="Sunseri F."/>
            <person name="Falavigna A."/>
            <person name="Ye Y."/>
            <person name="Leebens-Mack J.H."/>
            <person name="Chen G."/>
        </authorList>
    </citation>
    <scope>NUCLEOTIDE SEQUENCE [LARGE SCALE GENOMIC DNA]</scope>
    <source>
        <strain evidence="3">cv. DH0086</strain>
    </source>
</reference>
<feature type="compositionally biased region" description="Basic and acidic residues" evidence="1">
    <location>
        <begin position="615"/>
        <end position="634"/>
    </location>
</feature>
<sequence length="634" mass="70091">MLRAMADPSRILYIAVVDGDGGEKERAASFRYTRSLLQSTLQLMGCKPRHAFKISRRVFDAIRSKQSAGELCSLGDKLLISDASNKMSDSESDDEASLHSSEEGAGTMNYMPFELYKRLTTIVVPRETFLNVVCHALSEYKYVGPNQRADLVLACRIRERKESVTVLLCGTSGCGKSTLSALLGSRLGITTVISTDSIRHMMRSFVDESENPLLWASTYNAGEYLDPVAVAEAKAKRKARKQAGIPRARLKEESLGCASNEKLDGRSIDGGPGNEFIGKKQMAIEGFKAQSEMVIESLDRLITAWEDRKESVVVEGVHLSLNFVMGLMKRHPSIVPFMIYIQNEDKHMERFAVRAKYMTLDPAKNKYVKYLRNIRSIQEYLCNRADKHLVPKINNTNVDRSVATIHATVFSCLRRREAGDQLYDPATNTVPVIYEEYRNQCVANSVGSKGMFQLIQRLGSSRNLMAVLNTDGSVAKAWPVRPADGANMPMSSKAVGSCVQSPMYGPLQIGKAEPVNLQFGKFGISAWPSDTGGSSHSGSMDDYWADGNDNGSRYFSSSCSSPRISEGTTKEPMEELSVSGSEEEDDDLPEVDSDEDPSDAKEGINEEMEGSVDEESTKSDEEYEDLAMRDGLEK</sequence>
<dbReference type="Gene3D" id="3.40.50.300">
    <property type="entry name" value="P-loop containing nucleotide triphosphate hydrolases"/>
    <property type="match status" value="1"/>
</dbReference>
<dbReference type="OMA" id="MPPQCAS"/>
<gene>
    <name evidence="2" type="ORF">A4U43_C04F17720</name>
</gene>
<accession>A0A5P1F276</accession>
<evidence type="ECO:0000313" key="3">
    <source>
        <dbReference type="Proteomes" id="UP000243459"/>
    </source>
</evidence>
<dbReference type="SUPFAM" id="SSF52540">
    <property type="entry name" value="P-loop containing nucleoside triphosphate hydrolases"/>
    <property type="match status" value="1"/>
</dbReference>
<dbReference type="OrthoDB" id="10263927at2759"/>
<dbReference type="InterPro" id="IPR027417">
    <property type="entry name" value="P-loop_NTPase"/>
</dbReference>
<feature type="region of interest" description="Disordered" evidence="1">
    <location>
        <begin position="554"/>
        <end position="634"/>
    </location>
</feature>
<feature type="compositionally biased region" description="Low complexity" evidence="1">
    <location>
        <begin position="554"/>
        <end position="565"/>
    </location>
</feature>
<feature type="compositionally biased region" description="Acidic residues" evidence="1">
    <location>
        <begin position="581"/>
        <end position="597"/>
    </location>
</feature>
<dbReference type="PANTHER" id="PTHR33477">
    <property type="entry name" value="P-LOOP NTPASE DOMAIN-CONTAINING PROTEIN LPA1 HOMOLOG 1"/>
    <property type="match status" value="1"/>
</dbReference>
<evidence type="ECO:0000313" key="2">
    <source>
        <dbReference type="EMBL" id="ONK72282.1"/>
    </source>
</evidence>
<name>A0A5P1F276_ASPOF</name>
<dbReference type="Gramene" id="ONK72282">
    <property type="protein sequence ID" value="ONK72282"/>
    <property type="gene ID" value="A4U43_C04F17720"/>
</dbReference>